<evidence type="ECO:0000313" key="2">
    <source>
        <dbReference type="Proteomes" id="UP000626242"/>
    </source>
</evidence>
<comment type="caution">
    <text evidence="1">The sequence shown here is derived from an EMBL/GenBank/DDBJ whole genome shotgun (WGS) entry which is preliminary data.</text>
</comment>
<name>A0ABR8WIM8_9FLAO</name>
<evidence type="ECO:0008006" key="3">
    <source>
        <dbReference type="Google" id="ProtNLM"/>
    </source>
</evidence>
<reference evidence="1 2" key="1">
    <citation type="submission" date="2020-08" db="EMBL/GenBank/DDBJ databases">
        <title>A Genomic Blueprint of the Chicken Gut Microbiome.</title>
        <authorList>
            <person name="Gilroy R."/>
            <person name="Ravi A."/>
            <person name="Getino M."/>
            <person name="Pursley I."/>
            <person name="Horton D.L."/>
            <person name="Alikhan N.-F."/>
            <person name="Baker D."/>
            <person name="Gharbi K."/>
            <person name="Hall N."/>
            <person name="Watson M."/>
            <person name="Adriaenssens E.M."/>
            <person name="Foster-Nyarko E."/>
            <person name="Jarju S."/>
            <person name="Secka A."/>
            <person name="Antonio M."/>
            <person name="Oren A."/>
            <person name="Chaudhuri R."/>
            <person name="La Ragione R.M."/>
            <person name="Hildebrand F."/>
            <person name="Pallen M.J."/>
        </authorList>
    </citation>
    <scope>NUCLEOTIDE SEQUENCE [LARGE SCALE GENOMIC DNA]</scope>
    <source>
        <strain evidence="1 2">Sa1CVA4</strain>
    </source>
</reference>
<accession>A0ABR8WIM8</accession>
<dbReference type="RefSeq" id="WP_251832136.1">
    <property type="nucleotide sequence ID" value="NZ_JACSPS010000001.1"/>
</dbReference>
<proteinExistence type="predicted"/>
<gene>
    <name evidence="1" type="ORF">H9628_00370</name>
</gene>
<protein>
    <recommendedName>
        <fullName evidence="3">Lipopolysaccharide core biosynthesis protein rfaS</fullName>
    </recommendedName>
</protein>
<evidence type="ECO:0000313" key="1">
    <source>
        <dbReference type="EMBL" id="MBD8016919.1"/>
    </source>
</evidence>
<sequence>MMENPKKFLLVMPDYSDFPDLFIKNLKFLGFETQLMTDKISPFKYQRADRIINFYRKTFLKDKHFKKKLVAAQEERKLLELANRIHETFDYTLVIRPDAFPVSVIKELKSKSRKFIAYQWDGIEKFPEVKNYFKFFDSFFCFENVPGVANIQKTTNFYFDSDGFQETDLIVQNPEPVFYFVGLDWENRREKIDKFVEFALLNGFKLDIYLQEFDPNPLRNPNINYIDQRITFAENIENVKKSDVLLDFIDPRHNGLSIRFFEAMRYRKKIITDNPEVRNYDFYYPDNIFILENDNLAGISEFVSKPYFNLPENVVRNYSFSEWIKRILAD</sequence>
<dbReference type="Proteomes" id="UP000626242">
    <property type="component" value="Unassembled WGS sequence"/>
</dbReference>
<keyword evidence="2" id="KW-1185">Reference proteome</keyword>
<dbReference type="EMBL" id="JACSPS010000001">
    <property type="protein sequence ID" value="MBD8016919.1"/>
    <property type="molecule type" value="Genomic_DNA"/>
</dbReference>
<organism evidence="1 2">
    <name type="scientific">Kaistella pullorum</name>
    <dbReference type="NCBI Taxonomy" id="2763074"/>
    <lineage>
        <taxon>Bacteria</taxon>
        <taxon>Pseudomonadati</taxon>
        <taxon>Bacteroidota</taxon>
        <taxon>Flavobacteriia</taxon>
        <taxon>Flavobacteriales</taxon>
        <taxon>Weeksellaceae</taxon>
        <taxon>Chryseobacterium group</taxon>
        <taxon>Kaistella</taxon>
    </lineage>
</organism>